<dbReference type="InterPro" id="IPR056150">
    <property type="entry name" value="WD40_CDC20-Fz"/>
</dbReference>
<evidence type="ECO:0000256" key="2">
    <source>
        <dbReference type="ARBA" id="ARBA00006445"/>
    </source>
</evidence>
<evidence type="ECO:0000313" key="10">
    <source>
        <dbReference type="EMBL" id="CEO99378.1"/>
    </source>
</evidence>
<keyword evidence="5" id="KW-0677">Repeat</keyword>
<dbReference type="PANTHER" id="PTHR19918">
    <property type="entry name" value="CELL DIVISION CYCLE 20 CDC20 FIZZY -RELATED"/>
    <property type="match status" value="1"/>
</dbReference>
<comment type="pathway">
    <text evidence="1">Protein modification; protein ubiquitination.</text>
</comment>
<dbReference type="GO" id="GO:1905786">
    <property type="term" value="P:positive regulation of anaphase-promoting complex-dependent catabolic process"/>
    <property type="evidence" value="ECO:0007669"/>
    <property type="project" value="TreeGrafter"/>
</dbReference>
<dbReference type="EMBL" id="OVEO01000007">
    <property type="protein sequence ID" value="SPQ97382.1"/>
    <property type="molecule type" value="Genomic_DNA"/>
</dbReference>
<gene>
    <name evidence="10" type="ORF">PBRA_001284</name>
    <name evidence="11" type="ORF">PLBR_LOCUS4597</name>
</gene>
<keyword evidence="7" id="KW-0131">Cell cycle</keyword>
<dbReference type="GO" id="GO:0005680">
    <property type="term" value="C:anaphase-promoting complex"/>
    <property type="evidence" value="ECO:0007669"/>
    <property type="project" value="TreeGrafter"/>
</dbReference>
<dbReference type="SUPFAM" id="SSF50978">
    <property type="entry name" value="WD40 repeat-like"/>
    <property type="match status" value="1"/>
</dbReference>
<dbReference type="Proteomes" id="UP000039324">
    <property type="component" value="Unassembled WGS sequence"/>
</dbReference>
<evidence type="ECO:0000313" key="12">
    <source>
        <dbReference type="Proteomes" id="UP000039324"/>
    </source>
</evidence>
<dbReference type="InterPro" id="IPR036322">
    <property type="entry name" value="WD40_repeat_dom_sf"/>
</dbReference>
<evidence type="ECO:0000256" key="6">
    <source>
        <dbReference type="ARBA" id="ARBA00022776"/>
    </source>
</evidence>
<evidence type="ECO:0000313" key="13">
    <source>
        <dbReference type="Proteomes" id="UP000290189"/>
    </source>
</evidence>
<dbReference type="PANTHER" id="PTHR19918:SF1">
    <property type="entry name" value="FIZZY-RELATED PROTEIN HOMOLOG"/>
    <property type="match status" value="1"/>
</dbReference>
<dbReference type="Pfam" id="PF24807">
    <property type="entry name" value="WD40_CDC20-Fz"/>
    <property type="match status" value="1"/>
</dbReference>
<dbReference type="EMBL" id="CDSF01000090">
    <property type="protein sequence ID" value="CEO99378.1"/>
    <property type="molecule type" value="Genomic_DNA"/>
</dbReference>
<dbReference type="Gene3D" id="2.130.10.10">
    <property type="entry name" value="YVTN repeat-like/Quinoprotein amine dehydrogenase"/>
    <property type="match status" value="1"/>
</dbReference>
<protein>
    <recommendedName>
        <fullName evidence="9">CDC20/Fizzy WD40 domain-containing protein</fullName>
    </recommendedName>
</protein>
<name>A0A0G4IVK0_PLABS</name>
<dbReference type="InterPro" id="IPR001680">
    <property type="entry name" value="WD40_rpt"/>
</dbReference>
<dbReference type="CDD" id="cd00200">
    <property type="entry name" value="WD40"/>
    <property type="match status" value="1"/>
</dbReference>
<dbReference type="InterPro" id="IPR019775">
    <property type="entry name" value="WD40_repeat_CS"/>
</dbReference>
<dbReference type="SMART" id="SM00320">
    <property type="entry name" value="WD40"/>
    <property type="match status" value="5"/>
</dbReference>
<reference evidence="11 13" key="2">
    <citation type="submission" date="2018-03" db="EMBL/GenBank/DDBJ databases">
        <authorList>
            <person name="Fogelqvist J."/>
        </authorList>
    </citation>
    <scope>NUCLEOTIDE SEQUENCE [LARGE SCALE GENOMIC DNA]</scope>
</reference>
<keyword evidence="11" id="KW-0496">Mitochondrion</keyword>
<dbReference type="GO" id="GO:0051301">
    <property type="term" value="P:cell division"/>
    <property type="evidence" value="ECO:0007669"/>
    <property type="project" value="UniProtKB-KW"/>
</dbReference>
<proteinExistence type="inferred from homology"/>
<evidence type="ECO:0000256" key="1">
    <source>
        <dbReference type="ARBA" id="ARBA00004906"/>
    </source>
</evidence>
<comment type="similarity">
    <text evidence="2">Belongs to the WD repeat CDC20/Fizzy family.</text>
</comment>
<evidence type="ECO:0000256" key="8">
    <source>
        <dbReference type="PROSITE-ProRule" id="PRU00221"/>
    </source>
</evidence>
<dbReference type="OrthoDB" id="10263272at2759"/>
<dbReference type="PROSITE" id="PS50294">
    <property type="entry name" value="WD_REPEATS_REGION"/>
    <property type="match status" value="2"/>
</dbReference>
<dbReference type="PROSITE" id="PS50082">
    <property type="entry name" value="WD_REPEATS_2"/>
    <property type="match status" value="2"/>
</dbReference>
<dbReference type="GO" id="GO:0031145">
    <property type="term" value="P:anaphase-promoting complex-dependent catabolic process"/>
    <property type="evidence" value="ECO:0007669"/>
    <property type="project" value="TreeGrafter"/>
</dbReference>
<evidence type="ECO:0000256" key="5">
    <source>
        <dbReference type="ARBA" id="ARBA00022737"/>
    </source>
</evidence>
<feature type="repeat" description="WD" evidence="8">
    <location>
        <begin position="188"/>
        <end position="229"/>
    </location>
</feature>
<evidence type="ECO:0000256" key="4">
    <source>
        <dbReference type="ARBA" id="ARBA00022618"/>
    </source>
</evidence>
<dbReference type="GO" id="GO:1990757">
    <property type="term" value="F:ubiquitin ligase activator activity"/>
    <property type="evidence" value="ECO:0007669"/>
    <property type="project" value="TreeGrafter"/>
</dbReference>
<keyword evidence="4" id="KW-0132">Cell division</keyword>
<feature type="repeat" description="WD" evidence="8">
    <location>
        <begin position="318"/>
        <end position="351"/>
    </location>
</feature>
<keyword evidence="3 8" id="KW-0853">WD repeat</keyword>
<evidence type="ECO:0000259" key="9">
    <source>
        <dbReference type="Pfam" id="PF24807"/>
    </source>
</evidence>
<keyword evidence="12" id="KW-1185">Reference proteome</keyword>
<accession>A0A0G4IVK0</accession>
<dbReference type="FunFam" id="2.130.10.10:FF:000025">
    <property type="entry name" value="FIZZY-related 2 isoform 1"/>
    <property type="match status" value="1"/>
</dbReference>
<feature type="domain" description="CDC20/Fizzy WD40" evidence="9">
    <location>
        <begin position="59"/>
        <end position="349"/>
    </location>
</feature>
<dbReference type="GO" id="GO:0010997">
    <property type="term" value="F:anaphase-promoting complex binding"/>
    <property type="evidence" value="ECO:0007669"/>
    <property type="project" value="InterPro"/>
</dbReference>
<evidence type="ECO:0000256" key="7">
    <source>
        <dbReference type="ARBA" id="ARBA00023306"/>
    </source>
</evidence>
<keyword evidence="6" id="KW-0498">Mitosis</keyword>
<dbReference type="STRING" id="37360.A0A0G4IVK0"/>
<dbReference type="OMA" id="FHHEYEK"/>
<evidence type="ECO:0000256" key="3">
    <source>
        <dbReference type="ARBA" id="ARBA00022574"/>
    </source>
</evidence>
<dbReference type="AlphaFoldDB" id="A0A0G4IVK0"/>
<evidence type="ECO:0000313" key="11">
    <source>
        <dbReference type="EMBL" id="SPQ97382.1"/>
    </source>
</evidence>
<geneLocation type="mitochondrion" evidence="11"/>
<dbReference type="InterPro" id="IPR033010">
    <property type="entry name" value="Cdc20/Fizzy"/>
</dbReference>
<dbReference type="Proteomes" id="UP000290189">
    <property type="component" value="Unassembled WGS sequence"/>
</dbReference>
<sequence>MTAYTHLLRERVFGDHRIDGRALHYSIHRPAPEPSVVTTPPYLRKGTTRKICTTPFKVLDAPALQDDFYLNLVDWSSNNMLGVGLGNCVYLWSASTSKVTKLCELPGEDGLITSLCWAPRGTMLAVGTKSGEVHLYDTVKQVKIRTLLGHSLRVGTLSWGGHNLASGSRDRTILIRDHRASDVYTSRLTAHKQEVCGLRWSFDDKQLASGGNDNKLLIWSVSSTTPVARFAEHSAAVKALAWSPHQHGLLASGGGTADRCIRFWNTTTQTALSSIDTGSQVCNLTWSKNVNEVVSTHGYSLNQIIVWSYPTMRKLATLTGHTYRVLYLAISPDGQTIVTGAGDETLRFWNIFPQLDRDAQRRPAASRLGANRVAFSNSFTIR</sequence>
<dbReference type="PROSITE" id="PS00678">
    <property type="entry name" value="WD_REPEATS_1"/>
    <property type="match status" value="1"/>
</dbReference>
<reference evidence="10 12" key="1">
    <citation type="submission" date="2015-02" db="EMBL/GenBank/DDBJ databases">
        <authorList>
            <person name="Chooi Y.-H."/>
        </authorList>
    </citation>
    <scope>NUCLEOTIDE SEQUENCE [LARGE SCALE GENOMIC DNA]</scope>
    <source>
        <strain evidence="10">E3</strain>
    </source>
</reference>
<organism evidence="10 12">
    <name type="scientific">Plasmodiophora brassicae</name>
    <name type="common">Clubroot disease agent</name>
    <dbReference type="NCBI Taxonomy" id="37360"/>
    <lineage>
        <taxon>Eukaryota</taxon>
        <taxon>Sar</taxon>
        <taxon>Rhizaria</taxon>
        <taxon>Endomyxa</taxon>
        <taxon>Phytomyxea</taxon>
        <taxon>Plasmodiophorida</taxon>
        <taxon>Plasmodiophoridae</taxon>
        <taxon>Plasmodiophora</taxon>
    </lineage>
</organism>
<dbReference type="InterPro" id="IPR015943">
    <property type="entry name" value="WD40/YVTN_repeat-like_dom_sf"/>
</dbReference>